<dbReference type="AlphaFoldDB" id="A0A8T9B9P0"/>
<accession>A0A8T9B9P0</accession>
<evidence type="ECO:0000313" key="3">
    <source>
        <dbReference type="EMBL" id="TVY15073.1"/>
    </source>
</evidence>
<dbReference type="InterPro" id="IPR011333">
    <property type="entry name" value="SKP1/BTB/POZ_sf"/>
</dbReference>
<dbReference type="EMBL" id="QGMF01000561">
    <property type="protein sequence ID" value="TVY15073.1"/>
    <property type="molecule type" value="Genomic_DNA"/>
</dbReference>
<reference evidence="3 4" key="1">
    <citation type="submission" date="2018-05" db="EMBL/GenBank/DDBJ databases">
        <title>Whole genome sequencing for identification of molecular markers to develop diagnostic detection tools for the regulated plant pathogen Lachnellula willkommii.</title>
        <authorList>
            <person name="Giroux E."/>
            <person name="Bilodeau G."/>
        </authorList>
    </citation>
    <scope>NUCLEOTIDE SEQUENCE [LARGE SCALE GENOMIC DNA]</scope>
    <source>
        <strain evidence="3 4">CBS 203.66</strain>
    </source>
</reference>
<evidence type="ECO:0000259" key="2">
    <source>
        <dbReference type="PROSITE" id="PS50097"/>
    </source>
</evidence>
<evidence type="ECO:0000256" key="1">
    <source>
        <dbReference type="SAM" id="MobiDB-lite"/>
    </source>
</evidence>
<comment type="caution">
    <text evidence="3">The sequence shown here is derived from an EMBL/GenBank/DDBJ whole genome shotgun (WGS) entry which is preliminary data.</text>
</comment>
<dbReference type="InterPro" id="IPR000210">
    <property type="entry name" value="BTB/POZ_dom"/>
</dbReference>
<dbReference type="OrthoDB" id="194443at2759"/>
<organism evidence="3 4">
    <name type="scientific">Lachnellula arida</name>
    <dbReference type="NCBI Taxonomy" id="1316785"/>
    <lineage>
        <taxon>Eukaryota</taxon>
        <taxon>Fungi</taxon>
        <taxon>Dikarya</taxon>
        <taxon>Ascomycota</taxon>
        <taxon>Pezizomycotina</taxon>
        <taxon>Leotiomycetes</taxon>
        <taxon>Helotiales</taxon>
        <taxon>Lachnaceae</taxon>
        <taxon>Lachnellula</taxon>
    </lineage>
</organism>
<dbReference type="PANTHER" id="PTHR47843:SF2">
    <property type="entry name" value="BTB DOMAIN-CONTAINING PROTEIN"/>
    <property type="match status" value="1"/>
</dbReference>
<name>A0A8T9B9P0_9HELO</name>
<dbReference type="Proteomes" id="UP000469559">
    <property type="component" value="Unassembled WGS sequence"/>
</dbReference>
<evidence type="ECO:0000313" key="4">
    <source>
        <dbReference type="Proteomes" id="UP000469559"/>
    </source>
</evidence>
<protein>
    <recommendedName>
        <fullName evidence="2">BTB domain-containing protein</fullName>
    </recommendedName>
</protein>
<dbReference type="SUPFAM" id="SSF54695">
    <property type="entry name" value="POZ domain"/>
    <property type="match status" value="1"/>
</dbReference>
<proteinExistence type="predicted"/>
<feature type="region of interest" description="Disordered" evidence="1">
    <location>
        <begin position="1"/>
        <end position="24"/>
    </location>
</feature>
<feature type="non-terminal residue" evidence="3">
    <location>
        <position position="1"/>
    </location>
</feature>
<sequence>MTDSPAQNLERKEDKKPKKKGTNFKDPSKLVTLVVGPEKKEFVVHKEFACQYSPVFKAAFNGEFIEGQTQTYALEDVTEPVARLLVNWLYTQQLDLCRYEAGHAEKKVEDLSLCQLWVLAGKSNLALTMRNLGTRNKLLLPGLQNLIVHTIQEINRATNVTCTGSVKYVYQNTCEESPLRKLFVHQCACYGGNTWFRKYPERFPKDFLLDLAELALGFVDRKAMIEH</sequence>
<dbReference type="Pfam" id="PF00651">
    <property type="entry name" value="BTB"/>
    <property type="match status" value="1"/>
</dbReference>
<dbReference type="CDD" id="cd18186">
    <property type="entry name" value="BTB_POZ_ZBTB_KLHL-like"/>
    <property type="match status" value="1"/>
</dbReference>
<dbReference type="PROSITE" id="PS50097">
    <property type="entry name" value="BTB"/>
    <property type="match status" value="1"/>
</dbReference>
<dbReference type="PANTHER" id="PTHR47843">
    <property type="entry name" value="BTB DOMAIN-CONTAINING PROTEIN-RELATED"/>
    <property type="match status" value="1"/>
</dbReference>
<feature type="domain" description="BTB" evidence="2">
    <location>
        <begin position="29"/>
        <end position="98"/>
    </location>
</feature>
<keyword evidence="4" id="KW-1185">Reference proteome</keyword>
<gene>
    <name evidence="3" type="ORF">LARI1_G006125</name>
</gene>
<dbReference type="Gene3D" id="3.30.710.10">
    <property type="entry name" value="Potassium Channel Kv1.1, Chain A"/>
    <property type="match status" value="1"/>
</dbReference>